<feature type="transmembrane region" description="Helical" evidence="1">
    <location>
        <begin position="72"/>
        <end position="91"/>
    </location>
</feature>
<keyword evidence="1" id="KW-0812">Transmembrane</keyword>
<comment type="caution">
    <text evidence="2">The sequence shown here is derived from an EMBL/GenBank/DDBJ whole genome shotgun (WGS) entry which is preliminary data.</text>
</comment>
<evidence type="ECO:0000256" key="1">
    <source>
        <dbReference type="SAM" id="Phobius"/>
    </source>
</evidence>
<accession>Q1V1V3</accession>
<gene>
    <name evidence="2" type="ORF">PU1002_03621</name>
</gene>
<keyword evidence="1" id="KW-1133">Transmembrane helix</keyword>
<keyword evidence="1" id="KW-0472">Membrane</keyword>
<sequence>MIFKRNTQIISVLLCSLSSVVIFNIFEFYHTNNNYWHYFYNNHSWDEINTYFLKIHLVDQGKYSFNLIDDTYVFISTFFSFIQNFILYKIFKLNYLNLSSNIFIFLMNFYLFYIIFCKILNIPNLHNLYLACFFTLTIGYGPQTYNEIFEIISLNSTHLLALTRSESPGNTNICFLISLLLFLNKDKNFIFLFFSLLVSFYSYFYNTLILFVFFNIIFFYEFIKNKYKFTKKIFLSILLTLFFFLLWCYLILQSDPNGYFQDISNRTSPNDLKTLIISLIYISINLLSIKISNKKINLKNNSIYLIFFQISFLFCYYSNLITGISLGGEDHFYYFSNITYWLTILNFFLILKVGISKFIPILFSFFAIFLLIAQYNYSLNYFIEYKKNLEIQTKYFESLYEIKKYLNEKNIIVLDIPTINFFNYYLDIDNQLISYQNNNYNSKERLDRFIKTCHIIKIYEDDCYELIFKKSNILYFKSNVNIAQLFFGLDLDDDFYHSITSEKFHKIEFKEIFNFFYREYNDYNNLPNLIIFNHIDYPEINLKKIDYKTVFRNNFFTILKKI</sequence>
<dbReference type="Proteomes" id="UP000005306">
    <property type="component" value="Unassembled WGS sequence"/>
</dbReference>
<dbReference type="AlphaFoldDB" id="Q1V1V3"/>
<dbReference type="EMBL" id="AAPV01000001">
    <property type="protein sequence ID" value="EAS84775.1"/>
    <property type="molecule type" value="Genomic_DNA"/>
</dbReference>
<reference evidence="2 3" key="1">
    <citation type="submission" date="2006-04" db="EMBL/GenBank/DDBJ databases">
        <authorList>
            <person name="Giovannoni S.J."/>
            <person name="Cho J.-C."/>
            <person name="Ferriera S."/>
            <person name="Johnson J."/>
            <person name="Kravitz S."/>
            <person name="Halpern A."/>
            <person name="Remington K."/>
            <person name="Beeson K."/>
            <person name="Tran B."/>
            <person name="Rogers Y.-H."/>
            <person name="Friedman R."/>
            <person name="Venter J.C."/>
        </authorList>
    </citation>
    <scope>NUCLEOTIDE SEQUENCE [LARGE SCALE GENOMIC DNA]</scope>
    <source>
        <strain evidence="2 3">HTCC1002</strain>
    </source>
</reference>
<feature type="transmembrane region" description="Helical" evidence="1">
    <location>
        <begin position="272"/>
        <end position="291"/>
    </location>
</feature>
<dbReference type="HOGENOM" id="CLU_484722_0_0_5"/>
<feature type="transmembrane region" description="Helical" evidence="1">
    <location>
        <begin position="303"/>
        <end position="326"/>
    </location>
</feature>
<feature type="transmembrane region" description="Helical" evidence="1">
    <location>
        <begin position="232"/>
        <end position="252"/>
    </location>
</feature>
<evidence type="ECO:0000313" key="2">
    <source>
        <dbReference type="EMBL" id="EAS84775.1"/>
    </source>
</evidence>
<feature type="transmembrane region" description="Helical" evidence="1">
    <location>
        <begin position="189"/>
        <end position="220"/>
    </location>
</feature>
<name>Q1V1V3_PELU1</name>
<evidence type="ECO:0008006" key="4">
    <source>
        <dbReference type="Google" id="ProtNLM"/>
    </source>
</evidence>
<organism evidence="2 3">
    <name type="scientific">Pelagibacter ubique (strain HTCC1002)</name>
    <dbReference type="NCBI Taxonomy" id="314261"/>
    <lineage>
        <taxon>Bacteria</taxon>
        <taxon>Pseudomonadati</taxon>
        <taxon>Pseudomonadota</taxon>
        <taxon>Alphaproteobacteria</taxon>
        <taxon>Candidatus Pelagibacterales</taxon>
        <taxon>Candidatus Pelagibacteraceae</taxon>
        <taxon>Candidatus Pelagibacter</taxon>
    </lineage>
</organism>
<feature type="transmembrane region" description="Helical" evidence="1">
    <location>
        <begin position="332"/>
        <end position="351"/>
    </location>
</feature>
<evidence type="ECO:0000313" key="3">
    <source>
        <dbReference type="Proteomes" id="UP000005306"/>
    </source>
</evidence>
<dbReference type="RefSeq" id="WP_006997362.1">
    <property type="nucleotide sequence ID" value="NZ_CH724130.1"/>
</dbReference>
<proteinExistence type="predicted"/>
<feature type="transmembrane region" description="Helical" evidence="1">
    <location>
        <begin position="103"/>
        <end position="122"/>
    </location>
</feature>
<protein>
    <recommendedName>
        <fullName evidence="4">Transmembrane protein</fullName>
    </recommendedName>
</protein>
<feature type="transmembrane region" description="Helical" evidence="1">
    <location>
        <begin position="9"/>
        <end position="29"/>
    </location>
</feature>
<feature type="transmembrane region" description="Helical" evidence="1">
    <location>
        <begin position="358"/>
        <end position="377"/>
    </location>
</feature>